<keyword evidence="3" id="KW-1185">Reference proteome</keyword>
<comment type="caution">
    <text evidence="2">The sequence shown here is derived from an EMBL/GenBank/DDBJ whole genome shotgun (WGS) entry which is preliminary data.</text>
</comment>
<evidence type="ECO:0000256" key="1">
    <source>
        <dbReference type="SAM" id="Phobius"/>
    </source>
</evidence>
<evidence type="ECO:0000313" key="3">
    <source>
        <dbReference type="Proteomes" id="UP001139485"/>
    </source>
</evidence>
<protein>
    <submittedName>
        <fullName evidence="2">Uncharacterized protein</fullName>
    </submittedName>
</protein>
<name>A0A9X2D9R9_9ACTN</name>
<keyword evidence="1" id="KW-1133">Transmembrane helix</keyword>
<dbReference type="AlphaFoldDB" id="A0A9X2D9R9"/>
<proteinExistence type="predicted"/>
<keyword evidence="1" id="KW-0472">Membrane</keyword>
<organism evidence="2 3">
    <name type="scientific">Nocardioides bruguierae</name>
    <dbReference type="NCBI Taxonomy" id="2945102"/>
    <lineage>
        <taxon>Bacteria</taxon>
        <taxon>Bacillati</taxon>
        <taxon>Actinomycetota</taxon>
        <taxon>Actinomycetes</taxon>
        <taxon>Propionibacteriales</taxon>
        <taxon>Nocardioidaceae</taxon>
        <taxon>Nocardioides</taxon>
    </lineage>
</organism>
<feature type="transmembrane region" description="Helical" evidence="1">
    <location>
        <begin position="30"/>
        <end position="53"/>
    </location>
</feature>
<dbReference type="EMBL" id="JAMOIL010000026">
    <property type="protein sequence ID" value="MCM0621941.1"/>
    <property type="molecule type" value="Genomic_DNA"/>
</dbReference>
<sequence length="91" mass="9457">MTLDMINNVCAQAPAGVEQYADMLLGWVKWGVAALIIAGGFISIGAIIVGRLATMSRAAQMGASGLLWSILAAVAYVTIYGILWAIVGRGC</sequence>
<dbReference type="Proteomes" id="UP001139485">
    <property type="component" value="Unassembled WGS sequence"/>
</dbReference>
<accession>A0A9X2D9R9</accession>
<reference evidence="2" key="1">
    <citation type="submission" date="2022-05" db="EMBL/GenBank/DDBJ databases">
        <authorList>
            <person name="Tuo L."/>
        </authorList>
    </citation>
    <scope>NUCLEOTIDE SEQUENCE</scope>
    <source>
        <strain evidence="2">BSK12Z-4</strain>
    </source>
</reference>
<dbReference type="RefSeq" id="WP_250828260.1">
    <property type="nucleotide sequence ID" value="NZ_JAMOIL010000026.1"/>
</dbReference>
<feature type="transmembrane region" description="Helical" evidence="1">
    <location>
        <begin position="65"/>
        <end position="87"/>
    </location>
</feature>
<gene>
    <name evidence="2" type="ORF">M8330_16745</name>
</gene>
<evidence type="ECO:0000313" key="2">
    <source>
        <dbReference type="EMBL" id="MCM0621941.1"/>
    </source>
</evidence>
<keyword evidence="1" id="KW-0812">Transmembrane</keyword>